<dbReference type="AlphaFoldDB" id="A0A7C3AQN1"/>
<comment type="caution">
    <text evidence="1">The sequence shown here is derived from an EMBL/GenBank/DDBJ whole genome shotgun (WGS) entry which is preliminary data.</text>
</comment>
<dbReference type="EMBL" id="DSID01000401">
    <property type="protein sequence ID" value="HEX70615.1"/>
    <property type="molecule type" value="Genomic_DNA"/>
</dbReference>
<proteinExistence type="predicted"/>
<sequence length="147" mass="16725">MVVYRPKRRFPLWAKVAIVLAALLLLAGAGLWVRSATRPSADERLAQAIAAMMAQLDVLRISHYTPDVVRDGQVVMQTEYQAALADIERVRGEWQSVRREVPEPERAQVDRAIEELRMLIEARRPPAEVDQRASELIELLRGLRVHP</sequence>
<evidence type="ECO:0000313" key="1">
    <source>
        <dbReference type="EMBL" id="HEX70615.1"/>
    </source>
</evidence>
<reference evidence="1" key="1">
    <citation type="journal article" date="2020" name="mSystems">
        <title>Genome- and Community-Level Interaction Insights into Carbon Utilization and Element Cycling Functions of Hydrothermarchaeota in Hydrothermal Sediment.</title>
        <authorList>
            <person name="Zhou Z."/>
            <person name="Liu Y."/>
            <person name="Xu W."/>
            <person name="Pan J."/>
            <person name="Luo Z.H."/>
            <person name="Li M."/>
        </authorList>
    </citation>
    <scope>NUCLEOTIDE SEQUENCE [LARGE SCALE GENOMIC DNA]</scope>
    <source>
        <strain evidence="1">SpSt-192</strain>
    </source>
</reference>
<name>A0A7C3AQN1_9BACT</name>
<protein>
    <recommendedName>
        <fullName evidence="2">DUF4363 family protein</fullName>
    </recommendedName>
</protein>
<evidence type="ECO:0008006" key="2">
    <source>
        <dbReference type="Google" id="ProtNLM"/>
    </source>
</evidence>
<gene>
    <name evidence="1" type="ORF">ENP13_05160</name>
</gene>
<organism evidence="1">
    <name type="scientific">Thermorudis sp</name>
    <dbReference type="NCBI Taxonomy" id="1969470"/>
    <lineage>
        <taxon>Bacteria</taxon>
        <taxon>Pseudomonadati</taxon>
        <taxon>Thermomicrobiota</taxon>
        <taxon>Thermomicrobia</taxon>
        <taxon>Thermomicrobia incertae sedis</taxon>
        <taxon>Thermorudis</taxon>
    </lineage>
</organism>
<accession>A0A7C3AQN1</accession>